<dbReference type="InterPro" id="IPR011257">
    <property type="entry name" value="DNA_glycosylase"/>
</dbReference>
<keyword evidence="1" id="KW-0479">Metal-binding</keyword>
<evidence type="ECO:0000313" key="3">
    <source>
        <dbReference type="EMBL" id="BEH02571.1"/>
    </source>
</evidence>
<dbReference type="RefSeq" id="WP_286264321.1">
    <property type="nucleotide sequence ID" value="NZ_AP028056.1"/>
</dbReference>
<evidence type="ECO:0000313" key="4">
    <source>
        <dbReference type="Proteomes" id="UP001431656"/>
    </source>
</evidence>
<dbReference type="PANTHER" id="PTHR30037">
    <property type="entry name" value="DNA-3-METHYLADENINE GLYCOSYLASE 1"/>
    <property type="match status" value="1"/>
</dbReference>
<sequence>MDLIVGDDGRARPSWAVSSPMYLEYYDTEWGVPVRDERGLFERLSLEVFQCGLSWSTILNKRERFREVFHDFVPDTVAAFSEADVERLMGDAGIVRNRRKIEATISNAQATIALRDDGGLPLLIWSHLPEVTPAPATMADIQAVSAESVALSKALKKRGFRFVGPTTMYALMQAIGMVDDHPVGSWRRGSSGVFGPDGRALPQDQPAD</sequence>
<dbReference type="Pfam" id="PF03352">
    <property type="entry name" value="Adenine_glyco"/>
    <property type="match status" value="1"/>
</dbReference>
<dbReference type="PANTHER" id="PTHR30037:SF4">
    <property type="entry name" value="DNA-3-METHYLADENINE GLYCOSYLASE I"/>
    <property type="match status" value="1"/>
</dbReference>
<dbReference type="KEGG" id="broo:brsh051_18520"/>
<gene>
    <name evidence="3" type="ORF">brsh051_18520</name>
</gene>
<dbReference type="Gene3D" id="1.10.340.30">
    <property type="entry name" value="Hypothetical protein, domain 2"/>
    <property type="match status" value="1"/>
</dbReference>
<protein>
    <submittedName>
        <fullName evidence="3">DNA-3-methyladenine glycosylase I</fullName>
    </submittedName>
</protein>
<evidence type="ECO:0000256" key="1">
    <source>
        <dbReference type="PIRSR" id="PIRSR605019-1"/>
    </source>
</evidence>
<dbReference type="InterPro" id="IPR052891">
    <property type="entry name" value="DNA-3mA_glycosylase"/>
</dbReference>
<proteinExistence type="predicted"/>
<dbReference type="SUPFAM" id="SSF48150">
    <property type="entry name" value="DNA-glycosylase"/>
    <property type="match status" value="1"/>
</dbReference>
<dbReference type="Proteomes" id="UP001431656">
    <property type="component" value="Chromosome"/>
</dbReference>
<feature type="binding site" evidence="1">
    <location>
        <position position="181"/>
    </location>
    <ligand>
        <name>Zn(2+)</name>
        <dbReference type="ChEBI" id="CHEBI:29105"/>
    </ligand>
</feature>
<keyword evidence="1" id="KW-0862">Zinc</keyword>
<dbReference type="GO" id="GO:0006284">
    <property type="term" value="P:base-excision repair"/>
    <property type="evidence" value="ECO:0007669"/>
    <property type="project" value="InterPro"/>
</dbReference>
<keyword evidence="4" id="KW-1185">Reference proteome</keyword>
<evidence type="ECO:0000256" key="2">
    <source>
        <dbReference type="SAM" id="MobiDB-lite"/>
    </source>
</evidence>
<accession>A0AAN0K8J7</accession>
<name>A0AAN0K8J7_9ACTN</name>
<reference evidence="3" key="1">
    <citation type="journal article" date="2024" name="Int. J. Syst. Evol. Microbiol.">
        <title>Brooklawnia propionicigenes sp. nov., a facultatively anaerobic, propionate-producing bacterium isolated from a methanogenic reactor treating waste from cattle farms.</title>
        <authorList>
            <person name="Akita Y."/>
            <person name="Ueki A."/>
            <person name="Tonouchi A."/>
            <person name="Sugawara Y."/>
            <person name="Honma S."/>
            <person name="Kaku N."/>
            <person name="Ueki K."/>
        </authorList>
    </citation>
    <scope>NUCLEOTIDE SEQUENCE</scope>
    <source>
        <strain evidence="3">SH051</strain>
    </source>
</reference>
<dbReference type="GO" id="GO:0008725">
    <property type="term" value="F:DNA-3-methyladenine glycosylase activity"/>
    <property type="evidence" value="ECO:0007669"/>
    <property type="project" value="InterPro"/>
</dbReference>
<dbReference type="EMBL" id="AP028056">
    <property type="protein sequence ID" value="BEH02571.1"/>
    <property type="molecule type" value="Genomic_DNA"/>
</dbReference>
<feature type="region of interest" description="Disordered" evidence="2">
    <location>
        <begin position="188"/>
        <end position="208"/>
    </location>
</feature>
<organism evidence="3 4">
    <name type="scientific">Brooklawnia propionicigenes</name>
    <dbReference type="NCBI Taxonomy" id="3041175"/>
    <lineage>
        <taxon>Bacteria</taxon>
        <taxon>Bacillati</taxon>
        <taxon>Actinomycetota</taxon>
        <taxon>Actinomycetes</taxon>
        <taxon>Propionibacteriales</taxon>
        <taxon>Propionibacteriaceae</taxon>
        <taxon>Brooklawnia</taxon>
    </lineage>
</organism>
<dbReference type="InterPro" id="IPR005019">
    <property type="entry name" value="Adenine_glyco"/>
</dbReference>
<dbReference type="AlphaFoldDB" id="A0AAN0K8J7"/>
<dbReference type="GO" id="GO:0046872">
    <property type="term" value="F:metal ion binding"/>
    <property type="evidence" value="ECO:0007669"/>
    <property type="project" value="UniProtKB-KW"/>
</dbReference>